<reference evidence="8" key="1">
    <citation type="submission" date="2021-02" db="EMBL/GenBank/DDBJ databases">
        <authorList>
            <person name="Nowell W R."/>
        </authorList>
    </citation>
    <scope>NUCLEOTIDE SEQUENCE</scope>
</reference>
<evidence type="ECO:0000256" key="2">
    <source>
        <dbReference type="ARBA" id="ARBA00022840"/>
    </source>
</evidence>
<dbReference type="GO" id="GO:0007015">
    <property type="term" value="P:actin filament organization"/>
    <property type="evidence" value="ECO:0007669"/>
    <property type="project" value="TreeGrafter"/>
</dbReference>
<protein>
    <recommendedName>
        <fullName evidence="7">Myosin motor domain-containing protein</fullName>
    </recommendedName>
</protein>
<keyword evidence="1 6" id="KW-0547">Nucleotide-binding</keyword>
<proteinExistence type="inferred from homology"/>
<keyword evidence="4 6" id="KW-0505">Motor protein</keyword>
<comment type="caution">
    <text evidence="8">The sequence shown here is derived from an EMBL/GenBank/DDBJ whole genome shotgun (WGS) entry which is preliminary data.</text>
</comment>
<evidence type="ECO:0000256" key="3">
    <source>
        <dbReference type="ARBA" id="ARBA00023123"/>
    </source>
</evidence>
<dbReference type="InterPro" id="IPR001609">
    <property type="entry name" value="Myosin_head_motor_dom-like"/>
</dbReference>
<comment type="caution">
    <text evidence="6">Lacks conserved residue(s) required for the propagation of feature annotation.</text>
</comment>
<dbReference type="InterPro" id="IPR027417">
    <property type="entry name" value="P-loop_NTPase"/>
</dbReference>
<dbReference type="OrthoDB" id="6108017at2759"/>
<keyword evidence="2 6" id="KW-0067">ATP-binding</keyword>
<evidence type="ECO:0000256" key="4">
    <source>
        <dbReference type="ARBA" id="ARBA00023175"/>
    </source>
</evidence>
<sequence>MLGAKYDFSRDRERRAGIDDMTYIGPVLIAVNPYKNVDYCRENHMEKYRGATQMDNAPHIFAIAEDMFSNMLIDSEKQCVIISGESGAGKTVSAKFIMSYIAEVSGGGPNVQRIKDVILQSNPLLEAFGNAKTIRNDNSSRFGKYVEINFSRGGEPDGGLISNFLLEKLRFQYINHVGAIKVPKIDDAKEMHDTQHAMDIIGLPKEVQHNIFSLN</sequence>
<dbReference type="SMART" id="SM00242">
    <property type="entry name" value="MYSc"/>
    <property type="match status" value="1"/>
</dbReference>
<dbReference type="GO" id="GO:0005524">
    <property type="term" value="F:ATP binding"/>
    <property type="evidence" value="ECO:0007669"/>
    <property type="project" value="UniProtKB-UniRule"/>
</dbReference>
<evidence type="ECO:0000313" key="9">
    <source>
        <dbReference type="Proteomes" id="UP000663891"/>
    </source>
</evidence>
<name>A0A815J8X7_9BILA</name>
<dbReference type="GO" id="GO:0016020">
    <property type="term" value="C:membrane"/>
    <property type="evidence" value="ECO:0007669"/>
    <property type="project" value="TreeGrafter"/>
</dbReference>
<evidence type="ECO:0000256" key="5">
    <source>
        <dbReference type="ARBA" id="ARBA00023203"/>
    </source>
</evidence>
<gene>
    <name evidence="8" type="ORF">VCS650_LOCUS35302</name>
</gene>
<dbReference type="SUPFAM" id="SSF52540">
    <property type="entry name" value="P-loop containing nucleoside triphosphate hydrolases"/>
    <property type="match status" value="1"/>
</dbReference>
<dbReference type="Gene3D" id="3.40.850.10">
    <property type="entry name" value="Kinesin motor domain"/>
    <property type="match status" value="1"/>
</dbReference>
<comment type="similarity">
    <text evidence="6">Belongs to the TRAFAC class myosin-kinesin ATPase superfamily. Myosin family.</text>
</comment>
<dbReference type="PRINTS" id="PR00193">
    <property type="entry name" value="MYOSINHEAVY"/>
</dbReference>
<dbReference type="PANTHER" id="PTHR13140">
    <property type="entry name" value="MYOSIN"/>
    <property type="match status" value="1"/>
</dbReference>
<dbReference type="Proteomes" id="UP000663891">
    <property type="component" value="Unassembled WGS sequence"/>
</dbReference>
<evidence type="ECO:0000313" key="8">
    <source>
        <dbReference type="EMBL" id="CAF1379154.1"/>
    </source>
</evidence>
<accession>A0A815J8X7</accession>
<dbReference type="InterPro" id="IPR036961">
    <property type="entry name" value="Kinesin_motor_dom_sf"/>
</dbReference>
<keyword evidence="3 6" id="KW-0518">Myosin</keyword>
<keyword evidence="5 6" id="KW-0009">Actin-binding</keyword>
<dbReference type="AlphaFoldDB" id="A0A815J8X7"/>
<dbReference type="EMBL" id="CAJNON010000792">
    <property type="protein sequence ID" value="CAF1379154.1"/>
    <property type="molecule type" value="Genomic_DNA"/>
</dbReference>
<dbReference type="GO" id="GO:0051015">
    <property type="term" value="F:actin filament binding"/>
    <property type="evidence" value="ECO:0007669"/>
    <property type="project" value="TreeGrafter"/>
</dbReference>
<dbReference type="GO" id="GO:0005737">
    <property type="term" value="C:cytoplasm"/>
    <property type="evidence" value="ECO:0007669"/>
    <property type="project" value="TreeGrafter"/>
</dbReference>
<evidence type="ECO:0000256" key="1">
    <source>
        <dbReference type="ARBA" id="ARBA00022741"/>
    </source>
</evidence>
<organism evidence="8 9">
    <name type="scientific">Adineta steineri</name>
    <dbReference type="NCBI Taxonomy" id="433720"/>
    <lineage>
        <taxon>Eukaryota</taxon>
        <taxon>Metazoa</taxon>
        <taxon>Spiralia</taxon>
        <taxon>Gnathifera</taxon>
        <taxon>Rotifera</taxon>
        <taxon>Eurotatoria</taxon>
        <taxon>Bdelloidea</taxon>
        <taxon>Adinetida</taxon>
        <taxon>Adinetidae</taxon>
        <taxon>Adineta</taxon>
    </lineage>
</organism>
<feature type="domain" description="Myosin motor" evidence="7">
    <location>
        <begin position="1"/>
        <end position="215"/>
    </location>
</feature>
<dbReference type="PROSITE" id="PS51456">
    <property type="entry name" value="MYOSIN_MOTOR"/>
    <property type="match status" value="1"/>
</dbReference>
<evidence type="ECO:0000256" key="6">
    <source>
        <dbReference type="PROSITE-ProRule" id="PRU00782"/>
    </source>
</evidence>
<feature type="binding site" evidence="6">
    <location>
        <begin position="84"/>
        <end position="91"/>
    </location>
    <ligand>
        <name>ATP</name>
        <dbReference type="ChEBI" id="CHEBI:30616"/>
    </ligand>
</feature>
<dbReference type="Pfam" id="PF00063">
    <property type="entry name" value="Myosin_head"/>
    <property type="match status" value="1"/>
</dbReference>
<dbReference type="PANTHER" id="PTHR13140:SF729">
    <property type="entry name" value="UNCONVENTIONAL MYOSIN-IE"/>
    <property type="match status" value="1"/>
</dbReference>
<evidence type="ECO:0000259" key="7">
    <source>
        <dbReference type="PROSITE" id="PS51456"/>
    </source>
</evidence>
<dbReference type="GO" id="GO:0016459">
    <property type="term" value="C:myosin complex"/>
    <property type="evidence" value="ECO:0007669"/>
    <property type="project" value="UniProtKB-KW"/>
</dbReference>
<dbReference type="GO" id="GO:0000146">
    <property type="term" value="F:microfilament motor activity"/>
    <property type="evidence" value="ECO:0007669"/>
    <property type="project" value="TreeGrafter"/>
</dbReference>